<gene>
    <name evidence="2" type="ORF">WI372_12995</name>
</gene>
<dbReference type="InterPro" id="IPR011249">
    <property type="entry name" value="Metalloenz_LuxS/M16"/>
</dbReference>
<accession>A0ABU9EAY4</accession>
<feature type="compositionally biased region" description="Pro residues" evidence="1">
    <location>
        <begin position="228"/>
        <end position="245"/>
    </location>
</feature>
<name>A0ABU9EAY4_9BACT</name>
<protein>
    <recommendedName>
        <fullName evidence="4">Insulinase family protein</fullName>
    </recommendedName>
</protein>
<dbReference type="Proteomes" id="UP001484239">
    <property type="component" value="Unassembled WGS sequence"/>
</dbReference>
<evidence type="ECO:0000313" key="3">
    <source>
        <dbReference type="Proteomes" id="UP001484239"/>
    </source>
</evidence>
<organism evidence="2 3">
    <name type="scientific">Gaopeijia maritima</name>
    <dbReference type="NCBI Taxonomy" id="3119007"/>
    <lineage>
        <taxon>Bacteria</taxon>
        <taxon>Pseudomonadati</taxon>
        <taxon>Gemmatimonadota</taxon>
        <taxon>Longimicrobiia</taxon>
        <taxon>Gaopeijiales</taxon>
        <taxon>Gaopeijiaceae</taxon>
        <taxon>Gaopeijia</taxon>
    </lineage>
</organism>
<dbReference type="Gene3D" id="3.30.830.10">
    <property type="entry name" value="Metalloenzyme, LuxS/M16 peptidase-like"/>
    <property type="match status" value="2"/>
</dbReference>
<reference evidence="2 3" key="1">
    <citation type="submission" date="2024-02" db="EMBL/GenBank/DDBJ databases">
        <title>A novel Gemmatimonadota bacterium.</title>
        <authorList>
            <person name="Du Z.-J."/>
            <person name="Ye Y.-Q."/>
        </authorList>
    </citation>
    <scope>NUCLEOTIDE SEQUENCE [LARGE SCALE GENOMIC DNA]</scope>
    <source>
        <strain evidence="2 3">DH-20</strain>
    </source>
</reference>
<comment type="caution">
    <text evidence="2">The sequence shown here is derived from an EMBL/GenBank/DDBJ whole genome shotgun (WGS) entry which is preliminary data.</text>
</comment>
<dbReference type="RefSeq" id="WP_405280941.1">
    <property type="nucleotide sequence ID" value="NZ_CP144380.1"/>
</dbReference>
<dbReference type="SUPFAM" id="SSF63411">
    <property type="entry name" value="LuxS/MPP-like metallohydrolase"/>
    <property type="match status" value="2"/>
</dbReference>
<evidence type="ECO:0000256" key="1">
    <source>
        <dbReference type="SAM" id="MobiDB-lite"/>
    </source>
</evidence>
<keyword evidence="3" id="KW-1185">Reference proteome</keyword>
<feature type="region of interest" description="Disordered" evidence="1">
    <location>
        <begin position="224"/>
        <end position="247"/>
    </location>
</feature>
<sequence length="408" mass="43030">MRTLRLGLAGFLLGLTAPLGIQGQSTVAAPSADPLIARESAHPSGFPRILVLDAPGSALVTFRLSVPIDPGVDAATVAPILMALAEDRIRGSAATLGAQIEVGSSATALSYTVTGALVDLDHLTYLLRQATAAPRASEGFAAARTDLEARLARIGETGEGRVESELRGQAAPDEASVGEVRNRLRRLEFADVERVWRDSHRPPRMTLVVVGDVATPVLLAALSGLGATPPPDPPSLPMSPSTAPPDRPDLLRSWSGFAWASSPTLDPRAPVAASLAARFLREERSGYEAYVRLWEGRNQDVLAVVGSGYGGDATALRRRLASLPSDLAAGLDAAAVDDVVERLHWTLLGQARTPWGRAALVGRFLDAGASPDAARRYLDELRALTVDDLRSYLEQLAARSPSTAEAGQ</sequence>
<evidence type="ECO:0008006" key="4">
    <source>
        <dbReference type="Google" id="ProtNLM"/>
    </source>
</evidence>
<dbReference type="EMBL" id="JBBHLI010000008">
    <property type="protein sequence ID" value="MEK9501902.1"/>
    <property type="molecule type" value="Genomic_DNA"/>
</dbReference>
<proteinExistence type="predicted"/>
<evidence type="ECO:0000313" key="2">
    <source>
        <dbReference type="EMBL" id="MEK9501902.1"/>
    </source>
</evidence>